<keyword evidence="11" id="KW-0812">Transmembrane</keyword>
<dbReference type="PROSITE" id="PS00109">
    <property type="entry name" value="PROTEIN_KINASE_TYR"/>
    <property type="match status" value="1"/>
</dbReference>
<dbReference type="AlphaFoldDB" id="A0A1D2MXY7"/>
<evidence type="ECO:0000259" key="12">
    <source>
        <dbReference type="PROSITE" id="PS50011"/>
    </source>
</evidence>
<feature type="binding site" evidence="10">
    <location>
        <position position="393"/>
    </location>
    <ligand>
        <name>ATP</name>
        <dbReference type="ChEBI" id="CHEBI:30616"/>
    </ligand>
</feature>
<dbReference type="InterPro" id="IPR000719">
    <property type="entry name" value="Prot_kinase_dom"/>
</dbReference>
<protein>
    <submittedName>
        <fullName evidence="13">Fibroblast growth factor receptor 3</fullName>
    </submittedName>
</protein>
<dbReference type="Gene3D" id="3.30.200.20">
    <property type="entry name" value="Phosphorylase Kinase, domain 1"/>
    <property type="match status" value="1"/>
</dbReference>
<dbReference type="GO" id="GO:0007169">
    <property type="term" value="P:cell surface receptor protein tyrosine kinase signaling pathway"/>
    <property type="evidence" value="ECO:0007669"/>
    <property type="project" value="TreeGrafter"/>
</dbReference>
<dbReference type="FunFam" id="1.10.510.10:FF:001512">
    <property type="entry name" value="Receptor tyrosine-protein kinase erbB-2"/>
    <property type="match status" value="1"/>
</dbReference>
<dbReference type="GO" id="GO:0012505">
    <property type="term" value="C:endomembrane system"/>
    <property type="evidence" value="ECO:0007669"/>
    <property type="project" value="UniProtKB-SubCell"/>
</dbReference>
<comment type="catalytic activity">
    <reaction evidence="9">
        <text>L-tyrosyl-[protein] + ATP = O-phospho-L-tyrosyl-[protein] + ADP + H(+)</text>
        <dbReference type="Rhea" id="RHEA:10596"/>
        <dbReference type="Rhea" id="RHEA-COMP:10136"/>
        <dbReference type="Rhea" id="RHEA-COMP:20101"/>
        <dbReference type="ChEBI" id="CHEBI:15378"/>
        <dbReference type="ChEBI" id="CHEBI:30616"/>
        <dbReference type="ChEBI" id="CHEBI:46858"/>
        <dbReference type="ChEBI" id="CHEBI:61978"/>
        <dbReference type="ChEBI" id="CHEBI:456216"/>
        <dbReference type="EC" id="2.7.10.1"/>
    </reaction>
</comment>
<keyword evidence="11" id="KW-1133">Transmembrane helix</keyword>
<evidence type="ECO:0000256" key="2">
    <source>
        <dbReference type="ARBA" id="ARBA00004308"/>
    </source>
</evidence>
<evidence type="ECO:0000256" key="8">
    <source>
        <dbReference type="ARBA" id="ARBA00023137"/>
    </source>
</evidence>
<dbReference type="GO" id="GO:0005886">
    <property type="term" value="C:plasma membrane"/>
    <property type="evidence" value="ECO:0007669"/>
    <property type="project" value="TreeGrafter"/>
</dbReference>
<dbReference type="PRINTS" id="PR00109">
    <property type="entry name" value="TYRKINASE"/>
</dbReference>
<keyword evidence="5" id="KW-0418">Kinase</keyword>
<dbReference type="PROSITE" id="PS00107">
    <property type="entry name" value="PROTEIN_KINASE_ATP"/>
    <property type="match status" value="1"/>
</dbReference>
<evidence type="ECO:0000256" key="4">
    <source>
        <dbReference type="ARBA" id="ARBA00022741"/>
    </source>
</evidence>
<dbReference type="PROSITE" id="PS50011">
    <property type="entry name" value="PROTEIN_KINASE_DOM"/>
    <property type="match status" value="1"/>
</dbReference>
<name>A0A1D2MXY7_ORCCI</name>
<comment type="subcellular location">
    <subcellularLocation>
        <location evidence="2">Endomembrane system</location>
    </subcellularLocation>
    <subcellularLocation>
        <location evidence="1">Membrane</location>
        <topology evidence="1">Single-pass membrane protein</topology>
    </subcellularLocation>
</comment>
<keyword evidence="3" id="KW-0808">Transferase</keyword>
<evidence type="ECO:0000256" key="1">
    <source>
        <dbReference type="ARBA" id="ARBA00004167"/>
    </source>
</evidence>
<evidence type="ECO:0000256" key="3">
    <source>
        <dbReference type="ARBA" id="ARBA00022679"/>
    </source>
</evidence>
<keyword evidence="6 10" id="KW-0067">ATP-binding</keyword>
<dbReference type="OMA" id="YQTERET"/>
<dbReference type="GO" id="GO:0043235">
    <property type="term" value="C:receptor complex"/>
    <property type="evidence" value="ECO:0007669"/>
    <property type="project" value="TreeGrafter"/>
</dbReference>
<dbReference type="CDD" id="cd00192">
    <property type="entry name" value="PTKc"/>
    <property type="match status" value="1"/>
</dbReference>
<feature type="transmembrane region" description="Helical" evidence="11">
    <location>
        <begin position="12"/>
        <end position="30"/>
    </location>
</feature>
<dbReference type="GO" id="GO:0004714">
    <property type="term" value="F:transmembrane receptor protein tyrosine kinase activity"/>
    <property type="evidence" value="ECO:0007669"/>
    <property type="project" value="UniProtKB-EC"/>
</dbReference>
<keyword evidence="4 10" id="KW-0547">Nucleotide-binding</keyword>
<accession>A0A1D2MXY7</accession>
<dbReference type="SUPFAM" id="SSF56112">
    <property type="entry name" value="Protein kinase-like (PK-like)"/>
    <property type="match status" value="1"/>
</dbReference>
<dbReference type="Pfam" id="PF07714">
    <property type="entry name" value="PK_Tyr_Ser-Thr"/>
    <property type="match status" value="1"/>
</dbReference>
<dbReference type="InterPro" id="IPR017441">
    <property type="entry name" value="Protein_kinase_ATP_BS"/>
</dbReference>
<evidence type="ECO:0000256" key="11">
    <source>
        <dbReference type="SAM" id="Phobius"/>
    </source>
</evidence>
<dbReference type="InterPro" id="IPR050122">
    <property type="entry name" value="RTK"/>
</dbReference>
<evidence type="ECO:0000256" key="10">
    <source>
        <dbReference type="PROSITE-ProRule" id="PRU10141"/>
    </source>
</evidence>
<keyword evidence="7 11" id="KW-0472">Membrane</keyword>
<dbReference type="GO" id="GO:0051130">
    <property type="term" value="P:positive regulation of cellular component organization"/>
    <property type="evidence" value="ECO:0007669"/>
    <property type="project" value="UniProtKB-ARBA"/>
</dbReference>
<keyword evidence="14" id="KW-1185">Reference proteome</keyword>
<evidence type="ECO:0000256" key="6">
    <source>
        <dbReference type="ARBA" id="ARBA00022840"/>
    </source>
</evidence>
<reference evidence="13 14" key="1">
    <citation type="journal article" date="2016" name="Genome Biol. Evol.">
        <title>Gene Family Evolution Reflects Adaptation to Soil Environmental Stressors in the Genome of the Collembolan Orchesella cincta.</title>
        <authorList>
            <person name="Faddeeva-Vakhrusheva A."/>
            <person name="Derks M.F."/>
            <person name="Anvar S.Y."/>
            <person name="Agamennone V."/>
            <person name="Suring W."/>
            <person name="Smit S."/>
            <person name="van Straalen N.M."/>
            <person name="Roelofs D."/>
        </authorList>
    </citation>
    <scope>NUCLEOTIDE SEQUENCE [LARGE SCALE GENOMIC DNA]</scope>
    <source>
        <tissue evidence="13">Mixed pool</tissue>
    </source>
</reference>
<evidence type="ECO:0000256" key="7">
    <source>
        <dbReference type="ARBA" id="ARBA00023136"/>
    </source>
</evidence>
<keyword evidence="8" id="KW-0829">Tyrosine-protein kinase</keyword>
<sequence>MRYVSKVFDLKIILIIGIALKCASGCSIVLSDDLTFLFSEVSEDYPVNTTLPKSLPFIGEPMENVKLLVCSERFEEDTAVNYIDPVVNWETNTIDFYLRHPLSEYRKEQWSPSLEFEFTLPCSADTTRYTYLLTIMDANLYKPTFSAETLYEGVLKYSHSHGFQIKFDPSSSENSNSCIRVTDQDFNLKYSNISVTCEGPDCDHFIFKTEYVGKDKGHNYDIEVKFDSNPNTVKSNLSEYSFDLIVNDSLHITTTKVNLVFVAADEISPSDSSSSPLTIIIASSVTLLVVVSCIITLSYQVLRNRKAKDLLRKLTEAEIREFLEGTANLANEVKRSVDVNTPIMALPYNKAFEIPRDKLRIDETTILGTGAFGIVWKGSVVFSNGDGITVAVKSIKRNVGVLYFKALLSELKIMAYIGKHPNIVSLVGACTHNIRKREVYIAVQYCANGNFHNYLKCRRDRFSNLVSDGEMILTNAATYSYMYSSKGCFSKTISTMNLLQWATQVANGLQYLESLGVIHGDLATRNILLDSERIAKIGDFGLSRRLIDYSDYYYTKTSQCPLPWKWMSPESLKDMKFSMKSDMWSFGMVLWEIFSLGQTPYPGLSWDETFVERLESGMRPARPSFASHRLYDIMTDCWNLEAHDRPAILDIKRALENITSSALRQKSDLSYMRFLGEVPSVTMLPEGEDGYLIPNTNKRRNSYWDV</sequence>
<dbReference type="InterPro" id="IPR001245">
    <property type="entry name" value="Ser-Thr/Tyr_kinase_cat_dom"/>
</dbReference>
<dbReference type="InterPro" id="IPR011009">
    <property type="entry name" value="Kinase-like_dom_sf"/>
</dbReference>
<evidence type="ECO:0000313" key="14">
    <source>
        <dbReference type="Proteomes" id="UP000094527"/>
    </source>
</evidence>
<gene>
    <name evidence="13" type="ORF">Ocin01_09015</name>
</gene>
<dbReference type="GO" id="GO:0030182">
    <property type="term" value="P:neuron differentiation"/>
    <property type="evidence" value="ECO:0007669"/>
    <property type="project" value="UniProtKB-ARBA"/>
</dbReference>
<evidence type="ECO:0000313" key="13">
    <source>
        <dbReference type="EMBL" id="ODM97664.1"/>
    </source>
</evidence>
<dbReference type="PANTHER" id="PTHR24416">
    <property type="entry name" value="TYROSINE-PROTEIN KINASE RECEPTOR"/>
    <property type="match status" value="1"/>
</dbReference>
<dbReference type="PANTHER" id="PTHR24416:SF600">
    <property type="entry name" value="PDGF- AND VEGF-RECEPTOR RELATED, ISOFORM J"/>
    <property type="match status" value="1"/>
</dbReference>
<dbReference type="EMBL" id="LJIJ01000422">
    <property type="protein sequence ID" value="ODM97664.1"/>
    <property type="molecule type" value="Genomic_DNA"/>
</dbReference>
<evidence type="ECO:0000256" key="5">
    <source>
        <dbReference type="ARBA" id="ARBA00022777"/>
    </source>
</evidence>
<dbReference type="InterPro" id="IPR008266">
    <property type="entry name" value="Tyr_kinase_AS"/>
</dbReference>
<dbReference type="STRING" id="48709.A0A1D2MXY7"/>
<dbReference type="GO" id="GO:0005524">
    <property type="term" value="F:ATP binding"/>
    <property type="evidence" value="ECO:0007669"/>
    <property type="project" value="UniProtKB-UniRule"/>
</dbReference>
<dbReference type="FunFam" id="3.30.200.20:FF:000586">
    <property type="entry name" value="Receptor protein-tyrosine kinase"/>
    <property type="match status" value="1"/>
</dbReference>
<proteinExistence type="predicted"/>
<organism evidence="13 14">
    <name type="scientific">Orchesella cincta</name>
    <name type="common">Springtail</name>
    <name type="synonym">Podura cincta</name>
    <dbReference type="NCBI Taxonomy" id="48709"/>
    <lineage>
        <taxon>Eukaryota</taxon>
        <taxon>Metazoa</taxon>
        <taxon>Ecdysozoa</taxon>
        <taxon>Arthropoda</taxon>
        <taxon>Hexapoda</taxon>
        <taxon>Collembola</taxon>
        <taxon>Entomobryomorpha</taxon>
        <taxon>Entomobryoidea</taxon>
        <taxon>Orchesellidae</taxon>
        <taxon>Orchesellinae</taxon>
        <taxon>Orchesella</taxon>
    </lineage>
</organism>
<evidence type="ECO:0000256" key="9">
    <source>
        <dbReference type="ARBA" id="ARBA00051243"/>
    </source>
</evidence>
<dbReference type="GO" id="GO:0050793">
    <property type="term" value="P:regulation of developmental process"/>
    <property type="evidence" value="ECO:0007669"/>
    <property type="project" value="UniProtKB-ARBA"/>
</dbReference>
<keyword evidence="13" id="KW-0675">Receptor</keyword>
<comment type="caution">
    <text evidence="13">The sequence shown here is derived from an EMBL/GenBank/DDBJ whole genome shotgun (WGS) entry which is preliminary data.</text>
</comment>
<feature type="domain" description="Protein kinase" evidence="12">
    <location>
        <begin position="361"/>
        <end position="658"/>
    </location>
</feature>
<dbReference type="Proteomes" id="UP000094527">
    <property type="component" value="Unassembled WGS sequence"/>
</dbReference>
<dbReference type="GO" id="GO:0048468">
    <property type="term" value="P:cell development"/>
    <property type="evidence" value="ECO:0007669"/>
    <property type="project" value="UniProtKB-ARBA"/>
</dbReference>
<dbReference type="OrthoDB" id="3256376at2759"/>
<dbReference type="Gene3D" id="1.10.510.10">
    <property type="entry name" value="Transferase(Phosphotransferase) domain 1"/>
    <property type="match status" value="1"/>
</dbReference>